<dbReference type="PROSITE" id="PS50977">
    <property type="entry name" value="HTH_TETR_2"/>
    <property type="match status" value="1"/>
</dbReference>
<organism evidence="6 7">
    <name type="scientific">Pseudomonas eucalypticola</name>
    <dbReference type="NCBI Taxonomy" id="2599595"/>
    <lineage>
        <taxon>Bacteria</taxon>
        <taxon>Pseudomonadati</taxon>
        <taxon>Pseudomonadota</taxon>
        <taxon>Gammaproteobacteria</taxon>
        <taxon>Pseudomonadales</taxon>
        <taxon>Pseudomonadaceae</taxon>
        <taxon>Pseudomonas</taxon>
    </lineage>
</organism>
<evidence type="ECO:0000313" key="6">
    <source>
        <dbReference type="EMBL" id="QKZ04774.1"/>
    </source>
</evidence>
<evidence type="ECO:0000256" key="4">
    <source>
        <dbReference type="PROSITE-ProRule" id="PRU00335"/>
    </source>
</evidence>
<evidence type="ECO:0000259" key="5">
    <source>
        <dbReference type="PROSITE" id="PS50977"/>
    </source>
</evidence>
<dbReference type="KEGG" id="pez:HWQ56_13650"/>
<keyword evidence="7" id="KW-1185">Reference proteome</keyword>
<proteinExistence type="predicted"/>
<dbReference type="Gene3D" id="1.10.357.10">
    <property type="entry name" value="Tetracycline Repressor, domain 2"/>
    <property type="match status" value="1"/>
</dbReference>
<sequence length="193" mass="21298">MTTLLPRTKGEQTHARLRRAAAAEFACRGFHSTKVSDIVKASGLSQPTFYSYFESKEAAYEELVGEFRQRLEALISTLLIKTSLDTGQLVDSVADSFLKFFDFLAQDPDLTQIGFFQPPGCTLTKAGMARWIGNNIAKEQQIGLFRSDVPAPMIGKAFVGMVDQLGRDAVDASGRQANARWCALLLCEGLRLR</sequence>
<keyword evidence="2 4" id="KW-0238">DNA-binding</keyword>
<protein>
    <submittedName>
        <fullName evidence="6">TetR/AcrR family transcriptional regulator</fullName>
    </submittedName>
</protein>
<gene>
    <name evidence="6" type="ORF">HWQ56_13650</name>
</gene>
<name>A0A7D5D6U1_9PSED</name>
<dbReference type="GO" id="GO:0000976">
    <property type="term" value="F:transcription cis-regulatory region binding"/>
    <property type="evidence" value="ECO:0007669"/>
    <property type="project" value="TreeGrafter"/>
</dbReference>
<evidence type="ECO:0000256" key="2">
    <source>
        <dbReference type="ARBA" id="ARBA00023125"/>
    </source>
</evidence>
<feature type="domain" description="HTH tetR-type" evidence="5">
    <location>
        <begin position="11"/>
        <end position="71"/>
    </location>
</feature>
<keyword evidence="1" id="KW-0805">Transcription regulation</keyword>
<keyword evidence="3" id="KW-0804">Transcription</keyword>
<reference evidence="6 7" key="1">
    <citation type="submission" date="2020-06" db="EMBL/GenBank/DDBJ databases">
        <title>Pseudomonas eucalypticola sp. nov., an endophyte of Eucalyptus dunnii leaves with biocontrol ability of eucalyptus leaf blight.</title>
        <authorList>
            <person name="Liu Y."/>
            <person name="Song Z."/>
            <person name="Zeng H."/>
            <person name="Lu M."/>
            <person name="Wang X."/>
            <person name="Lian X."/>
            <person name="Zhang Q."/>
        </authorList>
    </citation>
    <scope>NUCLEOTIDE SEQUENCE [LARGE SCALE GENOMIC DNA]</scope>
    <source>
        <strain evidence="6 7">NP-1</strain>
    </source>
</reference>
<evidence type="ECO:0000256" key="3">
    <source>
        <dbReference type="ARBA" id="ARBA00023163"/>
    </source>
</evidence>
<dbReference type="SUPFAM" id="SSF46689">
    <property type="entry name" value="Homeodomain-like"/>
    <property type="match status" value="1"/>
</dbReference>
<dbReference type="InterPro" id="IPR050109">
    <property type="entry name" value="HTH-type_TetR-like_transc_reg"/>
</dbReference>
<dbReference type="Proteomes" id="UP000509568">
    <property type="component" value="Chromosome"/>
</dbReference>
<dbReference type="InterPro" id="IPR001647">
    <property type="entry name" value="HTH_TetR"/>
</dbReference>
<dbReference type="RefSeq" id="WP_176570828.1">
    <property type="nucleotide sequence ID" value="NZ_CP056030.1"/>
</dbReference>
<dbReference type="EMBL" id="CP056030">
    <property type="protein sequence ID" value="QKZ04774.1"/>
    <property type="molecule type" value="Genomic_DNA"/>
</dbReference>
<evidence type="ECO:0000256" key="1">
    <source>
        <dbReference type="ARBA" id="ARBA00023015"/>
    </source>
</evidence>
<dbReference type="AlphaFoldDB" id="A0A7D5D6U1"/>
<dbReference type="Pfam" id="PF00440">
    <property type="entry name" value="TetR_N"/>
    <property type="match status" value="1"/>
</dbReference>
<evidence type="ECO:0000313" key="7">
    <source>
        <dbReference type="Proteomes" id="UP000509568"/>
    </source>
</evidence>
<dbReference type="InterPro" id="IPR009057">
    <property type="entry name" value="Homeodomain-like_sf"/>
</dbReference>
<feature type="DNA-binding region" description="H-T-H motif" evidence="4">
    <location>
        <begin position="34"/>
        <end position="53"/>
    </location>
</feature>
<dbReference type="PANTHER" id="PTHR30055:SF234">
    <property type="entry name" value="HTH-TYPE TRANSCRIPTIONAL REGULATOR BETI"/>
    <property type="match status" value="1"/>
</dbReference>
<dbReference type="GO" id="GO:0003700">
    <property type="term" value="F:DNA-binding transcription factor activity"/>
    <property type="evidence" value="ECO:0007669"/>
    <property type="project" value="TreeGrafter"/>
</dbReference>
<dbReference type="PANTHER" id="PTHR30055">
    <property type="entry name" value="HTH-TYPE TRANSCRIPTIONAL REGULATOR RUTR"/>
    <property type="match status" value="1"/>
</dbReference>
<accession>A0A7D5D6U1</accession>